<keyword evidence="2" id="KW-0378">Hydrolase</keyword>
<dbReference type="NCBIfam" id="TIGR00277">
    <property type="entry name" value="HDIG"/>
    <property type="match status" value="1"/>
</dbReference>
<comment type="caution">
    <text evidence="2">The sequence shown here is derived from an EMBL/GenBank/DDBJ whole genome shotgun (WGS) entry which is preliminary data.</text>
</comment>
<dbReference type="InterPro" id="IPR037522">
    <property type="entry name" value="HD_GYP_dom"/>
</dbReference>
<organism evidence="2 3">
    <name type="scientific">Candidatus Scalindua japonica</name>
    <dbReference type="NCBI Taxonomy" id="1284222"/>
    <lineage>
        <taxon>Bacteria</taxon>
        <taxon>Pseudomonadati</taxon>
        <taxon>Planctomycetota</taxon>
        <taxon>Candidatus Brocadiia</taxon>
        <taxon>Candidatus Brocadiales</taxon>
        <taxon>Candidatus Scalinduaceae</taxon>
        <taxon>Candidatus Scalindua</taxon>
    </lineage>
</organism>
<name>A0A286U1Z9_9BACT</name>
<dbReference type="SUPFAM" id="SSF109604">
    <property type="entry name" value="HD-domain/PDEase-like"/>
    <property type="match status" value="1"/>
</dbReference>
<protein>
    <submittedName>
        <fullName evidence="2">Metal dependent phosphohydrolase</fullName>
    </submittedName>
</protein>
<dbReference type="Gene3D" id="1.10.3210.10">
    <property type="entry name" value="Hypothetical protein af1432"/>
    <property type="match status" value="1"/>
</dbReference>
<dbReference type="GO" id="GO:0016787">
    <property type="term" value="F:hydrolase activity"/>
    <property type="evidence" value="ECO:0007669"/>
    <property type="project" value="UniProtKB-KW"/>
</dbReference>
<evidence type="ECO:0000313" key="2">
    <source>
        <dbReference type="EMBL" id="GAX62168.1"/>
    </source>
</evidence>
<dbReference type="OrthoDB" id="9759601at2"/>
<dbReference type="CDD" id="cd00077">
    <property type="entry name" value="HDc"/>
    <property type="match status" value="1"/>
</dbReference>
<dbReference type="PANTHER" id="PTHR43155:SF2">
    <property type="entry name" value="CYCLIC DI-GMP PHOSPHODIESTERASE PA4108"/>
    <property type="match status" value="1"/>
</dbReference>
<evidence type="ECO:0000259" key="1">
    <source>
        <dbReference type="PROSITE" id="PS51832"/>
    </source>
</evidence>
<dbReference type="SMART" id="SM00471">
    <property type="entry name" value="HDc"/>
    <property type="match status" value="1"/>
</dbReference>
<sequence length="328" mass="37960">MADYLPVNSNSLRSDTTIGCDLYLRIKTKFENRYVLYCKDDIVFGDNKKGMLCEKNISRLFIKKDDQQKYYEYLENNFQEIITDVRIPPSQRTKIVHSAATNLVKDLFNDPRAGNIERTKTFAYNMVDYILQEGRAARSLLNIAIHEYYTYTHSVNVAAVGTLFAKELGFKNEDLKHFCSGILLHDIGKTRISTDILNKKGKLTKEEYEKIKKHPETGVEILKETGNGFTDEYLITLQHHENYDGTGYPHGLGKDEIHHTGKIARIIDVYDALTTTRSYAQAKRPFAALVEMKEKMINCFDKELFVEFIRFSGPYDQRAKQRKNNKVH</sequence>
<evidence type="ECO:0000313" key="3">
    <source>
        <dbReference type="Proteomes" id="UP000218542"/>
    </source>
</evidence>
<dbReference type="Proteomes" id="UP000218542">
    <property type="component" value="Unassembled WGS sequence"/>
</dbReference>
<dbReference type="PANTHER" id="PTHR43155">
    <property type="entry name" value="CYCLIC DI-GMP PHOSPHODIESTERASE PA4108-RELATED"/>
    <property type="match status" value="1"/>
</dbReference>
<dbReference type="InterPro" id="IPR006675">
    <property type="entry name" value="HDIG_dom"/>
</dbReference>
<dbReference type="PROSITE" id="PS51832">
    <property type="entry name" value="HD_GYP"/>
    <property type="match status" value="1"/>
</dbReference>
<keyword evidence="3" id="KW-1185">Reference proteome</keyword>
<reference evidence="3" key="1">
    <citation type="journal article" date="2017" name="Environ. Microbiol. Rep.">
        <title>Genetic Diversity of Marine Anaerobic Ammonium-Oxidizing Bacteria as Revealed by Genomic and Proteomic Analyses of 'Candidatus Scalindua japonica'.</title>
        <authorList>
            <person name="Oshiki M."/>
            <person name="Mizuto K."/>
            <person name="Kimura Z."/>
            <person name="Kindaichi T."/>
            <person name="Satoh H."/>
            <person name="Okabe S."/>
        </authorList>
    </citation>
    <scope>NUCLEOTIDE SEQUENCE [LARGE SCALE GENOMIC DNA]</scope>
    <source>
        <strain evidence="3">husup-a2</strain>
    </source>
</reference>
<dbReference type="RefSeq" id="WP_096895537.1">
    <property type="nucleotide sequence ID" value="NZ_BAOS01000028.1"/>
</dbReference>
<accession>A0A286U1Z9</accession>
<gene>
    <name evidence="2" type="ORF">SCALIN_C28_0372</name>
</gene>
<dbReference type="InterPro" id="IPR003607">
    <property type="entry name" value="HD/PDEase_dom"/>
</dbReference>
<dbReference type="AlphaFoldDB" id="A0A286U1Z9"/>
<dbReference type="Pfam" id="PF13487">
    <property type="entry name" value="HD_5"/>
    <property type="match status" value="1"/>
</dbReference>
<feature type="domain" description="HD-GYP" evidence="1">
    <location>
        <begin position="128"/>
        <end position="324"/>
    </location>
</feature>
<dbReference type="EMBL" id="BAOS01000028">
    <property type="protein sequence ID" value="GAX62168.1"/>
    <property type="molecule type" value="Genomic_DNA"/>
</dbReference>
<proteinExistence type="predicted"/>